<dbReference type="Proteomes" id="UP000789396">
    <property type="component" value="Unassembled WGS sequence"/>
</dbReference>
<evidence type="ECO:0000256" key="1">
    <source>
        <dbReference type="SAM" id="MobiDB-lite"/>
    </source>
</evidence>
<reference evidence="2" key="1">
    <citation type="submission" date="2021-06" db="EMBL/GenBank/DDBJ databases">
        <authorList>
            <person name="Kallberg Y."/>
            <person name="Tangrot J."/>
            <person name="Rosling A."/>
        </authorList>
    </citation>
    <scope>NUCLEOTIDE SEQUENCE</scope>
    <source>
        <strain evidence="2">IN212</strain>
    </source>
</reference>
<name>A0A9N8YTL1_9GLOM</name>
<organism evidence="2 3">
    <name type="scientific">Racocetra fulgida</name>
    <dbReference type="NCBI Taxonomy" id="60492"/>
    <lineage>
        <taxon>Eukaryota</taxon>
        <taxon>Fungi</taxon>
        <taxon>Fungi incertae sedis</taxon>
        <taxon>Mucoromycota</taxon>
        <taxon>Glomeromycotina</taxon>
        <taxon>Glomeromycetes</taxon>
        <taxon>Diversisporales</taxon>
        <taxon>Gigasporaceae</taxon>
        <taxon>Racocetra</taxon>
    </lineage>
</organism>
<keyword evidence="3" id="KW-1185">Reference proteome</keyword>
<gene>
    <name evidence="2" type="ORF">RFULGI_LOCUS79</name>
</gene>
<dbReference type="AlphaFoldDB" id="A0A9N8YTL1"/>
<dbReference type="EMBL" id="CAJVPZ010000003">
    <property type="protein sequence ID" value="CAG8448244.1"/>
    <property type="molecule type" value="Genomic_DNA"/>
</dbReference>
<accession>A0A9N8YTL1</accession>
<evidence type="ECO:0000313" key="2">
    <source>
        <dbReference type="EMBL" id="CAG8448244.1"/>
    </source>
</evidence>
<protein>
    <submittedName>
        <fullName evidence="2">817_t:CDS:1</fullName>
    </submittedName>
</protein>
<proteinExistence type="predicted"/>
<feature type="region of interest" description="Disordered" evidence="1">
    <location>
        <begin position="1"/>
        <end position="24"/>
    </location>
</feature>
<evidence type="ECO:0000313" key="3">
    <source>
        <dbReference type="Proteomes" id="UP000789396"/>
    </source>
</evidence>
<sequence>MEKYLGVRHDPLSQKQERANVAETNASTAPFDAFEKRGFKSRVKGIKEYNQVFDNGKDKIRNLNQVSNLEIDRYYRVPEPDRGYQHCDKCGNEIEVGENFYTVSIGEGETI</sequence>
<feature type="compositionally biased region" description="Basic and acidic residues" evidence="1">
    <location>
        <begin position="1"/>
        <end position="20"/>
    </location>
</feature>
<comment type="caution">
    <text evidence="2">The sequence shown here is derived from an EMBL/GenBank/DDBJ whole genome shotgun (WGS) entry which is preliminary data.</text>
</comment>